<proteinExistence type="predicted"/>
<evidence type="ECO:0000313" key="2">
    <source>
        <dbReference type="Proteomes" id="UP000249700"/>
    </source>
</evidence>
<organism evidence="1 2">
    <name type="scientific">Onishia taeanensis</name>
    <dbReference type="NCBI Taxonomy" id="284577"/>
    <lineage>
        <taxon>Bacteria</taxon>
        <taxon>Pseudomonadati</taxon>
        <taxon>Pseudomonadota</taxon>
        <taxon>Gammaproteobacteria</taxon>
        <taxon>Oceanospirillales</taxon>
        <taxon>Halomonadaceae</taxon>
        <taxon>Onishia</taxon>
    </lineage>
</organism>
<gene>
    <name evidence="1" type="ORF">BCL93_1013</name>
</gene>
<dbReference type="AlphaFoldDB" id="A0A328XV86"/>
<dbReference type="OrthoDB" id="1523230at2"/>
<dbReference type="Proteomes" id="UP000249700">
    <property type="component" value="Unassembled WGS sequence"/>
</dbReference>
<name>A0A328XV86_9GAMM</name>
<protein>
    <submittedName>
        <fullName evidence="1">Uncharacterized protein</fullName>
    </submittedName>
</protein>
<dbReference type="EMBL" id="QLSX01000001">
    <property type="protein sequence ID" value="RAR64187.1"/>
    <property type="molecule type" value="Genomic_DNA"/>
</dbReference>
<dbReference type="RefSeq" id="WP_146742445.1">
    <property type="nucleotide sequence ID" value="NZ_QLSX01000001.1"/>
</dbReference>
<comment type="caution">
    <text evidence="1">The sequence shown here is derived from an EMBL/GenBank/DDBJ whole genome shotgun (WGS) entry which is preliminary data.</text>
</comment>
<accession>A0A328XV86</accession>
<reference evidence="1 2" key="1">
    <citation type="submission" date="2018-06" db="EMBL/GenBank/DDBJ databases">
        <title>Comparative analysis of microorganisms from saline springs in Andes Mountain Range, Colombia.</title>
        <authorList>
            <person name="Rubin E."/>
        </authorList>
    </citation>
    <scope>NUCLEOTIDE SEQUENCE [LARGE SCALE GENOMIC DNA]</scope>
    <source>
        <strain evidence="1 2">USBA-857</strain>
    </source>
</reference>
<evidence type="ECO:0000313" key="1">
    <source>
        <dbReference type="EMBL" id="RAR64187.1"/>
    </source>
</evidence>
<sequence length="61" mass="6793">MPQVALVREFEIIYARLALMVDPSPDLVERDITMAEIKAALVSGIKRVKRVLRALLEAGES</sequence>